<dbReference type="Proteomes" id="UP000284189">
    <property type="component" value="Unassembled WGS sequence"/>
</dbReference>
<proteinExistence type="predicted"/>
<dbReference type="AlphaFoldDB" id="A0A418N2U5"/>
<gene>
    <name evidence="1" type="ORF">D2U88_18855</name>
</gene>
<comment type="caution">
    <text evidence="1">The sequence shown here is derived from an EMBL/GenBank/DDBJ whole genome shotgun (WGS) entry which is preliminary data.</text>
</comment>
<reference evidence="1 2" key="1">
    <citation type="submission" date="2018-08" db="EMBL/GenBank/DDBJ databases">
        <title>Proposal of Muricauda 72 sp.nov. and Muricauda NH166 sp.nov., isolated from seawater.</title>
        <authorList>
            <person name="Cheng H."/>
            <person name="Wu Y.-H."/>
            <person name="Guo L.-L."/>
            <person name="Xu X.-W."/>
        </authorList>
    </citation>
    <scope>NUCLEOTIDE SEQUENCE [LARGE SCALE GENOMIC DNA]</scope>
    <source>
        <strain evidence="1 2">NH166</strain>
    </source>
</reference>
<sequence>MNVKYRKVRGVLLNQITEETHYDIRPIFPIFILQTSVRQGFTDEMHGYTTKFLGGREPFLLLTWLSLHQFQ</sequence>
<name>A0A418N2U5_9FLAO</name>
<organism evidence="1 2">
    <name type="scientific">Flagellimonas aequoris</name>
    <dbReference type="NCBI Taxonomy" id="2306997"/>
    <lineage>
        <taxon>Bacteria</taxon>
        <taxon>Pseudomonadati</taxon>
        <taxon>Bacteroidota</taxon>
        <taxon>Flavobacteriia</taxon>
        <taxon>Flavobacteriales</taxon>
        <taxon>Flavobacteriaceae</taxon>
        <taxon>Flagellimonas</taxon>
    </lineage>
</organism>
<dbReference type="EMBL" id="QXFJ01000031">
    <property type="protein sequence ID" value="RIV67592.1"/>
    <property type="molecule type" value="Genomic_DNA"/>
</dbReference>
<protein>
    <submittedName>
        <fullName evidence="1">Uncharacterized protein</fullName>
    </submittedName>
</protein>
<evidence type="ECO:0000313" key="1">
    <source>
        <dbReference type="EMBL" id="RIV67592.1"/>
    </source>
</evidence>
<accession>A0A418N2U5</accession>
<evidence type="ECO:0000313" key="2">
    <source>
        <dbReference type="Proteomes" id="UP000284189"/>
    </source>
</evidence>